<feature type="compositionally biased region" description="Low complexity" evidence="5">
    <location>
        <begin position="1034"/>
        <end position="1048"/>
    </location>
</feature>
<dbReference type="InterPro" id="IPR016039">
    <property type="entry name" value="Thiolase-like"/>
</dbReference>
<keyword evidence="3" id="KW-0808">Transferase</keyword>
<keyword evidence="10" id="KW-1185">Reference proteome</keyword>
<dbReference type="Proteomes" id="UP001501231">
    <property type="component" value="Unassembled WGS sequence"/>
</dbReference>
<dbReference type="InterPro" id="IPR036291">
    <property type="entry name" value="NAD(P)-bd_dom_sf"/>
</dbReference>
<feature type="region of interest" description="N-terminal hotdog fold" evidence="4">
    <location>
        <begin position="1730"/>
        <end position="1865"/>
    </location>
</feature>
<dbReference type="InterPro" id="IPR013968">
    <property type="entry name" value="PKS_KR"/>
</dbReference>
<feature type="active site" description="Proton acceptor; for dehydratase activity" evidence="4">
    <location>
        <position position="1769"/>
    </location>
</feature>
<feature type="region of interest" description="Disordered" evidence="5">
    <location>
        <begin position="1019"/>
        <end position="1060"/>
    </location>
</feature>
<accession>A0ABN3IEB7</accession>
<dbReference type="PROSITE" id="PS52004">
    <property type="entry name" value="KS3_2"/>
    <property type="match status" value="1"/>
</dbReference>
<dbReference type="Pfam" id="PF08659">
    <property type="entry name" value="KR"/>
    <property type="match status" value="1"/>
</dbReference>
<gene>
    <name evidence="9" type="ORF">GCM10010191_07310</name>
</gene>
<evidence type="ECO:0000256" key="3">
    <source>
        <dbReference type="ARBA" id="ARBA00022679"/>
    </source>
</evidence>
<dbReference type="PANTHER" id="PTHR43074:SF1">
    <property type="entry name" value="BETA-KETOACYL SYNTHASE FAMILY PROTEIN-RELATED"/>
    <property type="match status" value="1"/>
</dbReference>
<dbReference type="Gene3D" id="3.40.50.720">
    <property type="entry name" value="NAD(P)-binding Rossmann-like Domain"/>
    <property type="match status" value="1"/>
</dbReference>
<keyword evidence="1" id="KW-0596">Phosphopantetheine</keyword>
<feature type="active site" description="Proton donor; for dehydratase activity" evidence="4">
    <location>
        <position position="1941"/>
    </location>
</feature>
<dbReference type="InterPro" id="IPR009081">
    <property type="entry name" value="PP-bd_ACP"/>
</dbReference>
<dbReference type="PANTHER" id="PTHR43074">
    <property type="entry name" value="OMEGA-3 POLYUNSATURATED FATTY ACID SYNTHASE PFAB-RELATED"/>
    <property type="match status" value="1"/>
</dbReference>
<dbReference type="Pfam" id="PF14765">
    <property type="entry name" value="PS-DH"/>
    <property type="match status" value="1"/>
</dbReference>
<protein>
    <recommendedName>
        <fullName evidence="11">SDR family NAD(P)-dependent oxidoreductase</fullName>
    </recommendedName>
</protein>
<dbReference type="Gene3D" id="3.10.129.110">
    <property type="entry name" value="Polyketide synthase dehydratase"/>
    <property type="match status" value="1"/>
</dbReference>
<evidence type="ECO:0000259" key="7">
    <source>
        <dbReference type="PROSITE" id="PS52004"/>
    </source>
</evidence>
<dbReference type="Gene3D" id="3.40.47.10">
    <property type="match status" value="1"/>
</dbReference>
<evidence type="ECO:0000256" key="4">
    <source>
        <dbReference type="PROSITE-ProRule" id="PRU01363"/>
    </source>
</evidence>
<dbReference type="PROSITE" id="PS00606">
    <property type="entry name" value="KS3_1"/>
    <property type="match status" value="1"/>
</dbReference>
<dbReference type="PROSITE" id="PS52019">
    <property type="entry name" value="PKS_MFAS_DH"/>
    <property type="match status" value="1"/>
</dbReference>
<proteinExistence type="predicted"/>
<dbReference type="InterPro" id="IPR014031">
    <property type="entry name" value="Ketoacyl_synth_C"/>
</dbReference>
<dbReference type="SMART" id="SM00827">
    <property type="entry name" value="PKS_AT"/>
    <property type="match status" value="1"/>
</dbReference>
<dbReference type="Pfam" id="PF00698">
    <property type="entry name" value="Acyl_transf_1"/>
    <property type="match status" value="1"/>
</dbReference>
<dbReference type="EMBL" id="BAAARW010000002">
    <property type="protein sequence ID" value="GAA2402382.1"/>
    <property type="molecule type" value="Genomic_DNA"/>
</dbReference>
<dbReference type="SMART" id="SM00825">
    <property type="entry name" value="PKS_KS"/>
    <property type="match status" value="1"/>
</dbReference>
<dbReference type="InterPro" id="IPR036736">
    <property type="entry name" value="ACP-like_sf"/>
</dbReference>
<evidence type="ECO:0000256" key="2">
    <source>
        <dbReference type="ARBA" id="ARBA00022553"/>
    </source>
</evidence>
<dbReference type="SUPFAM" id="SSF55048">
    <property type="entry name" value="Probable ACP-binding domain of malonyl-CoA ACP transacylase"/>
    <property type="match status" value="1"/>
</dbReference>
<dbReference type="SUPFAM" id="SSF51735">
    <property type="entry name" value="NAD(P)-binding Rossmann-fold domains"/>
    <property type="match status" value="2"/>
</dbReference>
<dbReference type="SUPFAM" id="SSF47336">
    <property type="entry name" value="ACP-like"/>
    <property type="match status" value="2"/>
</dbReference>
<dbReference type="Pfam" id="PF00550">
    <property type="entry name" value="PP-binding"/>
    <property type="match status" value="2"/>
</dbReference>
<feature type="region of interest" description="C-terminal hotdog fold" evidence="4">
    <location>
        <begin position="1877"/>
        <end position="2024"/>
    </location>
</feature>
<dbReference type="InterPro" id="IPR014030">
    <property type="entry name" value="Ketoacyl_synth_N"/>
</dbReference>
<dbReference type="InterPro" id="IPR001227">
    <property type="entry name" value="Ac_transferase_dom_sf"/>
</dbReference>
<feature type="compositionally biased region" description="Pro residues" evidence="5">
    <location>
        <begin position="920"/>
        <end position="937"/>
    </location>
</feature>
<dbReference type="SUPFAM" id="SSF53901">
    <property type="entry name" value="Thiolase-like"/>
    <property type="match status" value="1"/>
</dbReference>
<dbReference type="InterPro" id="IPR049551">
    <property type="entry name" value="PKS_DH_C"/>
</dbReference>
<dbReference type="InterPro" id="IPR052568">
    <property type="entry name" value="PKS-FAS_Synthase"/>
</dbReference>
<dbReference type="SMART" id="SM00822">
    <property type="entry name" value="PKS_KR"/>
    <property type="match status" value="1"/>
</dbReference>
<dbReference type="InterPro" id="IPR057326">
    <property type="entry name" value="KR_dom"/>
</dbReference>
<dbReference type="Pfam" id="PF02801">
    <property type="entry name" value="Ketoacyl-synt_C"/>
    <property type="match status" value="1"/>
</dbReference>
<feature type="region of interest" description="Disordered" evidence="5">
    <location>
        <begin position="918"/>
        <end position="941"/>
    </location>
</feature>
<dbReference type="CDD" id="cd08953">
    <property type="entry name" value="KR_2_SDR_x"/>
    <property type="match status" value="1"/>
</dbReference>
<organism evidence="9 10">
    <name type="scientific">Actinomadura vinacea</name>
    <dbReference type="NCBI Taxonomy" id="115336"/>
    <lineage>
        <taxon>Bacteria</taxon>
        <taxon>Bacillati</taxon>
        <taxon>Actinomycetota</taxon>
        <taxon>Actinomycetes</taxon>
        <taxon>Streptosporangiales</taxon>
        <taxon>Thermomonosporaceae</taxon>
        <taxon>Actinomadura</taxon>
    </lineage>
</organism>
<dbReference type="Gene3D" id="1.10.1200.10">
    <property type="entry name" value="ACP-like"/>
    <property type="match status" value="2"/>
</dbReference>
<evidence type="ECO:0008006" key="11">
    <source>
        <dbReference type="Google" id="ProtNLM"/>
    </source>
</evidence>
<evidence type="ECO:0000313" key="10">
    <source>
        <dbReference type="Proteomes" id="UP001501231"/>
    </source>
</evidence>
<dbReference type="PROSITE" id="PS50075">
    <property type="entry name" value="CARRIER"/>
    <property type="match status" value="2"/>
</dbReference>
<evidence type="ECO:0000313" key="9">
    <source>
        <dbReference type="EMBL" id="GAA2402382.1"/>
    </source>
</evidence>
<dbReference type="InterPro" id="IPR016035">
    <property type="entry name" value="Acyl_Trfase/lysoPLipase"/>
</dbReference>
<comment type="caution">
    <text evidence="9">The sequence shown here is derived from an EMBL/GenBank/DDBJ whole genome shotgun (WGS) entry which is preliminary data.</text>
</comment>
<feature type="domain" description="Carrier" evidence="6">
    <location>
        <begin position="1062"/>
        <end position="1142"/>
    </location>
</feature>
<feature type="compositionally biased region" description="Pro residues" evidence="5">
    <location>
        <begin position="1020"/>
        <end position="1033"/>
    </location>
</feature>
<keyword evidence="2" id="KW-0597">Phosphoprotein</keyword>
<feature type="domain" description="PKS/mFAS DH" evidence="8">
    <location>
        <begin position="1730"/>
        <end position="2024"/>
    </location>
</feature>
<name>A0ABN3IEB7_9ACTN</name>
<reference evidence="9 10" key="1">
    <citation type="journal article" date="2019" name="Int. J. Syst. Evol. Microbiol.">
        <title>The Global Catalogue of Microorganisms (GCM) 10K type strain sequencing project: providing services to taxonomists for standard genome sequencing and annotation.</title>
        <authorList>
            <consortium name="The Broad Institute Genomics Platform"/>
            <consortium name="The Broad Institute Genome Sequencing Center for Infectious Disease"/>
            <person name="Wu L."/>
            <person name="Ma J."/>
        </authorList>
    </citation>
    <scope>NUCLEOTIDE SEQUENCE [LARGE SCALE GENOMIC DNA]</scope>
    <source>
        <strain evidence="9 10">JCM 3325</strain>
    </source>
</reference>
<dbReference type="InterPro" id="IPR020841">
    <property type="entry name" value="PKS_Beta-ketoAc_synthase_dom"/>
</dbReference>
<feature type="domain" description="Ketosynthase family 3 (KS3)" evidence="7">
    <location>
        <begin position="1"/>
        <end position="444"/>
    </location>
</feature>
<feature type="domain" description="Carrier" evidence="6">
    <location>
        <begin position="1150"/>
        <end position="1230"/>
    </location>
</feature>
<dbReference type="CDD" id="cd00833">
    <property type="entry name" value="PKS"/>
    <property type="match status" value="1"/>
</dbReference>
<evidence type="ECO:0000259" key="8">
    <source>
        <dbReference type="PROSITE" id="PS52019"/>
    </source>
</evidence>
<dbReference type="Gene3D" id="3.30.70.250">
    <property type="entry name" value="Malonyl-CoA ACP transacylase, ACP-binding"/>
    <property type="match status" value="1"/>
</dbReference>
<dbReference type="InterPro" id="IPR014043">
    <property type="entry name" value="Acyl_transferase_dom"/>
</dbReference>
<dbReference type="InterPro" id="IPR016036">
    <property type="entry name" value="Malonyl_transacylase_ACP-bd"/>
</dbReference>
<sequence>MARDHRDFWQNIVDAADCVEDVPASRWRVEDYYDPDPDAPDKTYSTRGGFVPDVAFDPLEWGLPPNQLEVTTAVQMLSLMVARDLLRDARATGSDWYDPARTGVVLGVAGPTTLSHPLAARLSTPVLKSVVRSCGLSEQDAEEIASRYVEAFPPWEENSFPGLLGNVIAGRVANRLDLGGMNMTVDAACASSLSAVHVAVNELASGRADMMITGGCDTENSIFGYMCFSKTQALSRSGRIRPFDDDADGTLVGEGIGMLALKRLADAERDGDRVYAVIRGIGASSDGRYKSIYAPRAEGQAVALRRAYDDAGCSPASIGLFEAHATGTRVGDKTELTALSELLSEASTEKRFAAIGSVKSQIGHTKGAAGAASLIKLALSLYHKTLPPTINVDRPNSAIDLADAGFYLNTSTRPWITDPRRPVRRAAASAMGFGGTNFHVVVEEADADRARIRTQHSTARAHLWHAPDPAALLDLLRSGAAPSTGPVPSGHARVGFAALDDADRLRDLAVERLTADLDAPAWTHPAGVHYRRTALPDPRIGALFAGQGSQYVDMGRTTVLNNPLVGGAFDEANAAFADGGRTLAEVVFPPASFDGETPAEREEALRRTSLAQPAIGALAAGQFRFLTALGLTCSAYAGHSFGELTALWAAGSLDDAAYFSLARARGLAMEPPQEPGFDAGTMLAVPASRETVLDLLSEHPEVALCNHNAPDQVVVGGLTAAVAAVAAECERRGIDAKPLPVAAAFHTDRVEHAVEAFREALSGVDVRAPESPVFANSAGAAYDADVEANRATLAEQLREPVEFVDVLTGMRDAGCTVFVEFGPKSVLTRLAERTLGEDVIAIATDLGPKVDGDLALKRAAVRLAVLGVPLSDINRFDADPLPRADPTGMTVTLNGRDFVPEDRKAAYEAALDGSYQVALPPRPAVPAPTPSPSPMPAASPADGLREVADRHLDLHTRYVEGQLRIADGLVDALRRSEDPATHSAVEAITEHSLAIGDAHVRVNEILSALTEIEFTRTAPAPAPAPVPEQPPVPIAAADPGAASSAPALLPSPPPEPEPVAAAPAADVLSTLINVVAEKTGYPTELVDPTMDLEADLGIDSIKRVQILGALQEAFPGLPVITPAQVGELRTLADIVEFASEAGEPVGASAPASGDVLSALVDVVAEKTGYPTELVDPTMDLEADLGIDSIKRVQILGALQEAFPGLPVITPAQVGELRTLADIVEFATAGERTAPAVREAGPTGIERLRLELVPLPAVDRAEGAYADEPVAVIDGDGDELAEELERQGWRVVKLTRPPGAGLSDWDGAAVERHFAAQLAEAGRVDLCLTVLSGSGSWHPNVRSLADTILLAKHISGRLAEVAGEGTRASFVAVTRLDGALGHEGTEDPAAALHGGVAGLVKTLRHERPEVFSRVVDLSPGAAWEQVLAEIEDADTATAEVAVDAGGSRRTPRLVAAEGDGAAGELADDDVIVVTGGARGVTAACVRALASGGRGEFILLGRTEHGAVPAWTTGVTEPELKAELIESMRADGAVPAPRDVERRFRELLARREIQETLDAVDATGARARYIAVDVTDADAVQAALADDAPRVTGLVHGAGALADALLADKTPEDVRTVLGAKLTGLRAVLDALDTAPLRHVVLFASVAGVYGNAGQADYAVANQALGRLAASWKRAAPERRVTAIDWGAWDGGMVTPDLREVFRARGVALLPLDEGAARFAEQFSAGRHDDVEVLIGQAGALAAPPEAGPGRKLLARRDLTGLGEAPIIGDHRIGEHPVLPASAALGWMIYTLERAHPGLSVIEARGFDVQRGVVFDGSEEPAYRLSAEPGERDADGRLVVTAAVLSNVDAAPQSHYRGTFVLAPSPAPAPAPSGQTGYALGEGEENGLRAYADADLFHGPLLQGVRRLLEREPRRLVAECRLPDPPLARGAYAGALHSPVLGDVVLQAAAVLGVWFMDAGCLPLAFKSWEFFEPLPGGAPFVVVVDNLRDAPMTVTVDVSVRDADGRVLQRLTDVTVVATPDMRAKFAEAVRRRGVAAETEKAR</sequence>
<dbReference type="Pfam" id="PF00109">
    <property type="entry name" value="ketoacyl-synt"/>
    <property type="match status" value="1"/>
</dbReference>
<dbReference type="InterPro" id="IPR049900">
    <property type="entry name" value="PKS_mFAS_DH"/>
</dbReference>
<dbReference type="InterPro" id="IPR018201">
    <property type="entry name" value="Ketoacyl_synth_AS"/>
</dbReference>
<evidence type="ECO:0000259" key="6">
    <source>
        <dbReference type="PROSITE" id="PS50075"/>
    </source>
</evidence>
<evidence type="ECO:0000256" key="1">
    <source>
        <dbReference type="ARBA" id="ARBA00022450"/>
    </source>
</evidence>
<evidence type="ECO:0000256" key="5">
    <source>
        <dbReference type="SAM" id="MobiDB-lite"/>
    </source>
</evidence>
<dbReference type="SUPFAM" id="SSF52151">
    <property type="entry name" value="FabD/lysophospholipase-like"/>
    <property type="match status" value="1"/>
</dbReference>
<dbReference type="InterPro" id="IPR042104">
    <property type="entry name" value="PKS_dehydratase_sf"/>
</dbReference>
<dbReference type="Gene3D" id="3.40.366.10">
    <property type="entry name" value="Malonyl-Coenzyme A Acyl Carrier Protein, domain 2"/>
    <property type="match status" value="1"/>
</dbReference>